<evidence type="ECO:0000256" key="1">
    <source>
        <dbReference type="SAM" id="SignalP"/>
    </source>
</evidence>
<evidence type="ECO:0000313" key="2">
    <source>
        <dbReference type="EMBL" id="OWK99398.1"/>
    </source>
</evidence>
<gene>
    <name evidence="2" type="ORF">AP75_00165</name>
</gene>
<reference evidence="2 3" key="2">
    <citation type="submission" date="2017-05" db="EMBL/GenBank/DDBJ databases">
        <title>Genome of Chryseobacterium haifense.</title>
        <authorList>
            <person name="Newman J.D."/>
        </authorList>
    </citation>
    <scope>NUCLEOTIDE SEQUENCE [LARGE SCALE GENOMIC DNA]</scope>
    <source>
        <strain evidence="2 3">DSM 19056</strain>
    </source>
</reference>
<name>A0A246BCI2_9FLAO</name>
<feature type="signal peptide" evidence="1">
    <location>
        <begin position="1"/>
        <end position="20"/>
    </location>
</feature>
<sequence length="149" mass="16569">MKRNISVLILSIVLIFSALNTTSCSTREETVSCFPNVPINVVLNLNLPAYYNLQNVNGWIYVNEQEAGTRGLIVVRTTNGFKIYDRNAPHLCPDNSTTLEVQNNIKVICPKDGAEWILITGQPTKVAQIAPKTYQYNFDSATGTLSIFD</sequence>
<protein>
    <recommendedName>
        <fullName evidence="4">Rieske domain-containing protein</fullName>
    </recommendedName>
</protein>
<evidence type="ECO:0000313" key="3">
    <source>
        <dbReference type="Proteomes" id="UP000197587"/>
    </source>
</evidence>
<dbReference type="EMBL" id="JASZ02000001">
    <property type="protein sequence ID" value="OWK99398.1"/>
    <property type="molecule type" value="Genomic_DNA"/>
</dbReference>
<dbReference type="Proteomes" id="UP000197587">
    <property type="component" value="Unassembled WGS sequence"/>
</dbReference>
<reference evidence="2 3" key="1">
    <citation type="submission" date="2014-01" db="EMBL/GenBank/DDBJ databases">
        <authorList>
            <consortium name="Genome Consortium for Active Teaching"/>
            <person name="Sontag T.C."/>
            <person name="Newman J.D."/>
        </authorList>
    </citation>
    <scope>NUCLEOTIDE SEQUENCE [LARGE SCALE GENOMIC DNA]</scope>
    <source>
        <strain evidence="2 3">DSM 19056</strain>
    </source>
</reference>
<dbReference type="AlphaFoldDB" id="A0A246BCI2"/>
<accession>A0A246BCI2</accession>
<proteinExistence type="predicted"/>
<keyword evidence="1" id="KW-0732">Signal</keyword>
<dbReference type="RefSeq" id="WP_031503044.1">
    <property type="nucleotide sequence ID" value="NZ_JASZ02000001.1"/>
</dbReference>
<keyword evidence="3" id="KW-1185">Reference proteome</keyword>
<feature type="chain" id="PRO_5011295853" description="Rieske domain-containing protein" evidence="1">
    <location>
        <begin position="21"/>
        <end position="149"/>
    </location>
</feature>
<organism evidence="2 3">
    <name type="scientific">Kaistella haifensis DSM 19056</name>
    <dbReference type="NCBI Taxonomy" id="1450526"/>
    <lineage>
        <taxon>Bacteria</taxon>
        <taxon>Pseudomonadati</taxon>
        <taxon>Bacteroidota</taxon>
        <taxon>Flavobacteriia</taxon>
        <taxon>Flavobacteriales</taxon>
        <taxon>Weeksellaceae</taxon>
        <taxon>Chryseobacterium group</taxon>
        <taxon>Kaistella</taxon>
    </lineage>
</organism>
<evidence type="ECO:0008006" key="4">
    <source>
        <dbReference type="Google" id="ProtNLM"/>
    </source>
</evidence>
<comment type="caution">
    <text evidence="2">The sequence shown here is derived from an EMBL/GenBank/DDBJ whole genome shotgun (WGS) entry which is preliminary data.</text>
</comment>